<evidence type="ECO:0000256" key="3">
    <source>
        <dbReference type="ARBA" id="ARBA00012646"/>
    </source>
</evidence>
<reference evidence="9 10" key="2">
    <citation type="submission" date="2018-10" db="EMBL/GenBank/DDBJ databases">
        <authorList>
            <consortium name="Pathogen Informatics"/>
        </authorList>
    </citation>
    <scope>NUCLEOTIDE SEQUENCE [LARGE SCALE GENOMIC DNA]</scope>
</reference>
<dbReference type="Gene3D" id="3.40.50.1240">
    <property type="entry name" value="Phosphoglycerate mutase-like"/>
    <property type="match status" value="3"/>
</dbReference>
<dbReference type="GO" id="GO:0003993">
    <property type="term" value="F:acid phosphatase activity"/>
    <property type="evidence" value="ECO:0007669"/>
    <property type="project" value="UniProtKB-EC"/>
</dbReference>
<evidence type="ECO:0000256" key="6">
    <source>
        <dbReference type="ARBA" id="ARBA00023157"/>
    </source>
</evidence>
<evidence type="ECO:0000256" key="2">
    <source>
        <dbReference type="ARBA" id="ARBA00005375"/>
    </source>
</evidence>
<evidence type="ECO:0000313" key="11">
    <source>
        <dbReference type="WBParaSite" id="EVEC_0000109601-mRNA-1"/>
    </source>
</evidence>
<dbReference type="InterPro" id="IPR050645">
    <property type="entry name" value="Histidine_acid_phosphatase"/>
</dbReference>
<dbReference type="EC" id="3.1.3.2" evidence="3"/>
<dbReference type="PANTHER" id="PTHR11567">
    <property type="entry name" value="ACID PHOSPHATASE-RELATED"/>
    <property type="match status" value="1"/>
</dbReference>
<dbReference type="SUPFAM" id="SSF53254">
    <property type="entry name" value="Phosphoglycerate mutase-like"/>
    <property type="match status" value="2"/>
</dbReference>
<evidence type="ECO:0000256" key="8">
    <source>
        <dbReference type="SAM" id="MobiDB-lite"/>
    </source>
</evidence>
<evidence type="ECO:0000256" key="5">
    <source>
        <dbReference type="ARBA" id="ARBA00022801"/>
    </source>
</evidence>
<evidence type="ECO:0000256" key="1">
    <source>
        <dbReference type="ARBA" id="ARBA00000032"/>
    </source>
</evidence>
<evidence type="ECO:0000313" key="9">
    <source>
        <dbReference type="EMBL" id="VDD85661.1"/>
    </source>
</evidence>
<dbReference type="CDD" id="cd07061">
    <property type="entry name" value="HP_HAP_like"/>
    <property type="match status" value="2"/>
</dbReference>
<dbReference type="InterPro" id="IPR033379">
    <property type="entry name" value="Acid_Pase_AS"/>
</dbReference>
<name>A0A158Q957_ENTVE</name>
<protein>
    <recommendedName>
        <fullName evidence="3">acid phosphatase</fullName>
        <ecNumber evidence="3">3.1.3.2</ecNumber>
    </recommendedName>
</protein>
<organism evidence="11">
    <name type="scientific">Enterobius vermicularis</name>
    <name type="common">Human pinworm</name>
    <dbReference type="NCBI Taxonomy" id="51028"/>
    <lineage>
        <taxon>Eukaryota</taxon>
        <taxon>Metazoa</taxon>
        <taxon>Ecdysozoa</taxon>
        <taxon>Nematoda</taxon>
        <taxon>Chromadorea</taxon>
        <taxon>Rhabditida</taxon>
        <taxon>Spirurina</taxon>
        <taxon>Oxyuridomorpha</taxon>
        <taxon>Oxyuroidea</taxon>
        <taxon>Oxyuridae</taxon>
        <taxon>Enterobius</taxon>
    </lineage>
</organism>
<dbReference type="AlphaFoldDB" id="A0A158Q957"/>
<keyword evidence="7" id="KW-0325">Glycoprotein</keyword>
<dbReference type="Proteomes" id="UP000274131">
    <property type="component" value="Unassembled WGS sequence"/>
</dbReference>
<dbReference type="InterPro" id="IPR000560">
    <property type="entry name" value="His_Pase_clade-2"/>
</dbReference>
<keyword evidence="6" id="KW-1015">Disulfide bond</keyword>
<dbReference type="WBParaSite" id="EVEC_0000109601-mRNA-1">
    <property type="protein sequence ID" value="EVEC_0000109601-mRNA-1"/>
    <property type="gene ID" value="EVEC_0000109601"/>
</dbReference>
<dbReference type="OrthoDB" id="258392at2759"/>
<evidence type="ECO:0000313" key="10">
    <source>
        <dbReference type="Proteomes" id="UP000274131"/>
    </source>
</evidence>
<feature type="region of interest" description="Disordered" evidence="8">
    <location>
        <begin position="289"/>
        <end position="319"/>
    </location>
</feature>
<sequence length="710" mass="81681">MAIVHQRIPARVITTVKKCGSGLETGMRQHVKLGELFFDRYVDELKFLNAKYNSKEIYVRSTDLNRTLLSAVSNMIGMYYNRSNAVADNDYPTNDRWPGAFVPIAVHTVDDFTDYVANPDSRCPRQDWLWEQAEKTTDMLKLRNETKRIYNMTIPVTDEQFEKMTYYNNLVEDKQNGINITEYEGINFRHELGKIRGGGLLWEMIKHNDLKHDTTVAALLAVVGAKEEVILFHRNFSTEFEDITVWANGCDGYSCCPFKVFREFSKPYYPSNNEEKLCDDITSKSTFFDPDTEDSHSSTTSRPPVTEDPHSTATRRPPVTNGISKTAISYDMWSLSFTVLFALSVFVVGTDIVLLQTVWRHGDRTPTWTCKGDPNKEDFWERFGGYGELTPSGMNQHVRLGELIYETYALTEKFLSKKYDPREIYVRSTDLNRTMISAISNMIGMYYNRGNAEAENDYPTGVRWPSEYVPVPIHTVRNKDDHTVNPDAVCPRQSWLWSRVKKTIEWQTLVRQNSYIYNLTPPISKQTYKDIVTLNNKVEDMQNGIGIKPYNGTDFRIEIGKVRSGVFIWDLINHMDLKHDTTIGAFLAALGAKEKIITAGGYPEYSSAVVVELHKNNITEPCVKFQFHRDFSSKFEDVTKFVTGCENKDCCPYSTFREEYKKFYPSDNVVSLCQDVKSPSTSFDPDANGVTKKPHTHQFRFERYDEITAH</sequence>
<accession>A0A158Q957</accession>
<keyword evidence="4" id="KW-0732">Signal</keyword>
<dbReference type="Pfam" id="PF00328">
    <property type="entry name" value="His_Phos_2"/>
    <property type="match status" value="2"/>
</dbReference>
<gene>
    <name evidence="9" type="ORF">EVEC_LOCUS804</name>
</gene>
<dbReference type="STRING" id="51028.A0A158Q957"/>
<keyword evidence="10" id="KW-1185">Reference proteome</keyword>
<keyword evidence="5" id="KW-0378">Hydrolase</keyword>
<proteinExistence type="inferred from homology"/>
<evidence type="ECO:0000256" key="7">
    <source>
        <dbReference type="ARBA" id="ARBA00023180"/>
    </source>
</evidence>
<evidence type="ECO:0000256" key="4">
    <source>
        <dbReference type="ARBA" id="ARBA00022729"/>
    </source>
</evidence>
<comment type="catalytic activity">
    <reaction evidence="1">
        <text>a phosphate monoester + H2O = an alcohol + phosphate</text>
        <dbReference type="Rhea" id="RHEA:15017"/>
        <dbReference type="ChEBI" id="CHEBI:15377"/>
        <dbReference type="ChEBI" id="CHEBI:30879"/>
        <dbReference type="ChEBI" id="CHEBI:43474"/>
        <dbReference type="ChEBI" id="CHEBI:67140"/>
        <dbReference type="EC" id="3.1.3.2"/>
    </reaction>
</comment>
<reference evidence="11" key="1">
    <citation type="submission" date="2016-04" db="UniProtKB">
        <authorList>
            <consortium name="WormBaseParasite"/>
        </authorList>
    </citation>
    <scope>IDENTIFICATION</scope>
</reference>
<dbReference type="EMBL" id="UXUI01007139">
    <property type="protein sequence ID" value="VDD85661.1"/>
    <property type="molecule type" value="Genomic_DNA"/>
</dbReference>
<dbReference type="InterPro" id="IPR029033">
    <property type="entry name" value="His_PPase_superfam"/>
</dbReference>
<dbReference type="PANTHER" id="PTHR11567:SF211">
    <property type="entry name" value="PROSTATIC ACID PHOSPHATASE"/>
    <property type="match status" value="1"/>
</dbReference>
<comment type="similarity">
    <text evidence="2">Belongs to the histidine acid phosphatase family.</text>
</comment>
<dbReference type="PROSITE" id="PS00616">
    <property type="entry name" value="HIS_ACID_PHOSPHAT_1"/>
    <property type="match status" value="1"/>
</dbReference>